<reference evidence="1 2" key="1">
    <citation type="journal article" date="2019" name="Nat. Ecol. Evol.">
        <title>Megaphylogeny resolves global patterns of mushroom evolution.</title>
        <authorList>
            <person name="Varga T."/>
            <person name="Krizsan K."/>
            <person name="Foldi C."/>
            <person name="Dima B."/>
            <person name="Sanchez-Garcia M."/>
            <person name="Sanchez-Ramirez S."/>
            <person name="Szollosi G.J."/>
            <person name="Szarkandi J.G."/>
            <person name="Papp V."/>
            <person name="Albert L."/>
            <person name="Andreopoulos W."/>
            <person name="Angelini C."/>
            <person name="Antonin V."/>
            <person name="Barry K.W."/>
            <person name="Bougher N.L."/>
            <person name="Buchanan P."/>
            <person name="Buyck B."/>
            <person name="Bense V."/>
            <person name="Catcheside P."/>
            <person name="Chovatia M."/>
            <person name="Cooper J."/>
            <person name="Damon W."/>
            <person name="Desjardin D."/>
            <person name="Finy P."/>
            <person name="Geml J."/>
            <person name="Haridas S."/>
            <person name="Hughes K."/>
            <person name="Justo A."/>
            <person name="Karasinski D."/>
            <person name="Kautmanova I."/>
            <person name="Kiss B."/>
            <person name="Kocsube S."/>
            <person name="Kotiranta H."/>
            <person name="LaButti K.M."/>
            <person name="Lechner B.E."/>
            <person name="Liimatainen K."/>
            <person name="Lipzen A."/>
            <person name="Lukacs Z."/>
            <person name="Mihaltcheva S."/>
            <person name="Morgado L.N."/>
            <person name="Niskanen T."/>
            <person name="Noordeloos M.E."/>
            <person name="Ohm R.A."/>
            <person name="Ortiz-Santana B."/>
            <person name="Ovrebo C."/>
            <person name="Racz N."/>
            <person name="Riley R."/>
            <person name="Savchenko A."/>
            <person name="Shiryaev A."/>
            <person name="Soop K."/>
            <person name="Spirin V."/>
            <person name="Szebenyi C."/>
            <person name="Tomsovsky M."/>
            <person name="Tulloss R.E."/>
            <person name="Uehling J."/>
            <person name="Grigoriev I.V."/>
            <person name="Vagvolgyi C."/>
            <person name="Papp T."/>
            <person name="Martin F.M."/>
            <person name="Miettinen O."/>
            <person name="Hibbett D.S."/>
            <person name="Nagy L.G."/>
        </authorList>
    </citation>
    <scope>NUCLEOTIDE SEQUENCE [LARGE SCALE GENOMIC DNA]</scope>
    <source>
        <strain evidence="1 2">CBS 962.96</strain>
    </source>
</reference>
<dbReference type="OrthoDB" id="3249298at2759"/>
<keyword evidence="2" id="KW-1185">Reference proteome</keyword>
<evidence type="ECO:0000313" key="1">
    <source>
        <dbReference type="EMBL" id="THU92513.1"/>
    </source>
</evidence>
<gene>
    <name evidence="1" type="ORF">K435DRAFT_672000</name>
</gene>
<dbReference type="EMBL" id="ML179277">
    <property type="protein sequence ID" value="THU92513.1"/>
    <property type="molecule type" value="Genomic_DNA"/>
</dbReference>
<dbReference type="Proteomes" id="UP000297245">
    <property type="component" value="Unassembled WGS sequence"/>
</dbReference>
<dbReference type="AlphaFoldDB" id="A0A4S8LTW8"/>
<protein>
    <submittedName>
        <fullName evidence="1">Uncharacterized protein</fullName>
    </submittedName>
</protein>
<organism evidence="1 2">
    <name type="scientific">Dendrothele bispora (strain CBS 962.96)</name>
    <dbReference type="NCBI Taxonomy" id="1314807"/>
    <lineage>
        <taxon>Eukaryota</taxon>
        <taxon>Fungi</taxon>
        <taxon>Dikarya</taxon>
        <taxon>Basidiomycota</taxon>
        <taxon>Agaricomycotina</taxon>
        <taxon>Agaricomycetes</taxon>
        <taxon>Agaricomycetidae</taxon>
        <taxon>Agaricales</taxon>
        <taxon>Agaricales incertae sedis</taxon>
        <taxon>Dendrothele</taxon>
    </lineage>
</organism>
<sequence length="223" mass="24873">MLATNFRFPAAALDANRSTTGAAHLGVWSHYCSEPVVTRDARSQTTGGRQSEETIDAINQFLAVVKEYIVPMILSAMRMEEPETLSARQYVRASIRKLYSREQFLETRCCLDFNGAFLCVAVKEGSSEILHLDWQDDPNAFAWIIPVGKGWTGGDFCAPQLGLRVPILPGQVVGALTRRLIHASSVVTSGRRIVLTCFSDRGTLKKADQWEEKVLDRELRLDL</sequence>
<accession>A0A4S8LTW8</accession>
<evidence type="ECO:0000313" key="2">
    <source>
        <dbReference type="Proteomes" id="UP000297245"/>
    </source>
</evidence>
<name>A0A4S8LTW8_DENBC</name>
<dbReference type="Gene3D" id="3.60.130.30">
    <property type="match status" value="1"/>
</dbReference>
<proteinExistence type="predicted"/>